<gene>
    <name evidence="6" type="ORF">HNR67_006781</name>
</gene>
<dbReference type="EMBL" id="JACHMH010000001">
    <property type="protein sequence ID" value="MBB4680663.1"/>
    <property type="molecule type" value="Genomic_DNA"/>
</dbReference>
<accession>A0A7W7FXH7</accession>
<evidence type="ECO:0000256" key="2">
    <source>
        <dbReference type="ARBA" id="ARBA00022692"/>
    </source>
</evidence>
<evidence type="ECO:0000256" key="4">
    <source>
        <dbReference type="ARBA" id="ARBA00023136"/>
    </source>
</evidence>
<comment type="subcellular location">
    <subcellularLocation>
        <location evidence="1">Membrane</location>
        <topology evidence="1">Multi-pass membrane protein</topology>
    </subcellularLocation>
</comment>
<dbReference type="Proteomes" id="UP000533598">
    <property type="component" value="Unassembled WGS sequence"/>
</dbReference>
<evidence type="ECO:0000256" key="1">
    <source>
        <dbReference type="ARBA" id="ARBA00004141"/>
    </source>
</evidence>
<dbReference type="Pfam" id="PF13564">
    <property type="entry name" value="DoxX_2"/>
    <property type="match status" value="1"/>
</dbReference>
<evidence type="ECO:0000256" key="5">
    <source>
        <dbReference type="SAM" id="Phobius"/>
    </source>
</evidence>
<sequence length="116" mass="11820">MSTAYLLLALATILVNTAAAVADFAGARFVRANSSELNLPASWILPLGLLKAAGAGGLALGLLGFDLLGLAAAIGLVLFFLGANLVHLRARVFHNIAAPLAFLALAVATLTLDLAR</sequence>
<proteinExistence type="predicted"/>
<comment type="caution">
    <text evidence="6">The sequence shown here is derived from an EMBL/GenBank/DDBJ whole genome shotgun (WGS) entry which is preliminary data.</text>
</comment>
<name>A0A7W7FXH7_9PSEU</name>
<reference evidence="6 7" key="1">
    <citation type="submission" date="2020-08" db="EMBL/GenBank/DDBJ databases">
        <title>Sequencing the genomes of 1000 actinobacteria strains.</title>
        <authorList>
            <person name="Klenk H.-P."/>
        </authorList>
    </citation>
    <scope>NUCLEOTIDE SEQUENCE [LARGE SCALE GENOMIC DNA]</scope>
    <source>
        <strain evidence="6 7">DSM 44230</strain>
    </source>
</reference>
<dbReference type="InterPro" id="IPR032808">
    <property type="entry name" value="DoxX"/>
</dbReference>
<evidence type="ECO:0000313" key="7">
    <source>
        <dbReference type="Proteomes" id="UP000533598"/>
    </source>
</evidence>
<dbReference type="AlphaFoldDB" id="A0A7W7FXH7"/>
<dbReference type="RefSeq" id="WP_185006638.1">
    <property type="nucleotide sequence ID" value="NZ_BAAAUI010000060.1"/>
</dbReference>
<organism evidence="6 7">
    <name type="scientific">Crossiella cryophila</name>
    <dbReference type="NCBI Taxonomy" id="43355"/>
    <lineage>
        <taxon>Bacteria</taxon>
        <taxon>Bacillati</taxon>
        <taxon>Actinomycetota</taxon>
        <taxon>Actinomycetes</taxon>
        <taxon>Pseudonocardiales</taxon>
        <taxon>Pseudonocardiaceae</taxon>
        <taxon>Crossiella</taxon>
    </lineage>
</organism>
<evidence type="ECO:0000256" key="3">
    <source>
        <dbReference type="ARBA" id="ARBA00022989"/>
    </source>
</evidence>
<evidence type="ECO:0008006" key="8">
    <source>
        <dbReference type="Google" id="ProtNLM"/>
    </source>
</evidence>
<dbReference type="GO" id="GO:0016020">
    <property type="term" value="C:membrane"/>
    <property type="evidence" value="ECO:0007669"/>
    <property type="project" value="UniProtKB-SubCell"/>
</dbReference>
<keyword evidence="2 5" id="KW-0812">Transmembrane</keyword>
<evidence type="ECO:0000313" key="6">
    <source>
        <dbReference type="EMBL" id="MBB4680663.1"/>
    </source>
</evidence>
<keyword evidence="4 5" id="KW-0472">Membrane</keyword>
<protein>
    <recommendedName>
        <fullName evidence="8">DoxX family protein</fullName>
    </recommendedName>
</protein>
<feature type="transmembrane region" description="Helical" evidence="5">
    <location>
        <begin position="96"/>
        <end position="115"/>
    </location>
</feature>
<keyword evidence="3 5" id="KW-1133">Transmembrane helix</keyword>
<keyword evidence="7" id="KW-1185">Reference proteome</keyword>